<evidence type="ECO:0000259" key="3">
    <source>
        <dbReference type="Pfam" id="PF17782"/>
    </source>
</evidence>
<comment type="similarity">
    <text evidence="1">Belongs to the DprA/Smf family.</text>
</comment>
<dbReference type="Pfam" id="PF17782">
    <property type="entry name" value="WHD_DprA"/>
    <property type="match status" value="1"/>
</dbReference>
<proteinExistence type="inferred from homology"/>
<comment type="caution">
    <text evidence="4">The sequence shown here is derived from an EMBL/GenBank/DDBJ whole genome shotgun (WGS) entry which is preliminary data.</text>
</comment>
<dbReference type="Gene3D" id="3.40.50.450">
    <property type="match status" value="1"/>
</dbReference>
<organism evidence="4 5">
    <name type="scientific">Thiorhodococcus fuscus</name>
    <dbReference type="NCBI Taxonomy" id="527200"/>
    <lineage>
        <taxon>Bacteria</taxon>
        <taxon>Pseudomonadati</taxon>
        <taxon>Pseudomonadota</taxon>
        <taxon>Gammaproteobacteria</taxon>
        <taxon>Chromatiales</taxon>
        <taxon>Chromatiaceae</taxon>
        <taxon>Thiorhodococcus</taxon>
    </lineage>
</organism>
<dbReference type="Gene3D" id="1.10.10.10">
    <property type="entry name" value="Winged helix-like DNA-binding domain superfamily/Winged helix DNA-binding domain"/>
    <property type="match status" value="1"/>
</dbReference>
<evidence type="ECO:0000313" key="5">
    <source>
        <dbReference type="Proteomes" id="UP001597337"/>
    </source>
</evidence>
<name>A0ABW4Y5H4_9GAMM</name>
<protein>
    <submittedName>
        <fullName evidence="4">DNA-processing protein DprA</fullName>
    </submittedName>
</protein>
<dbReference type="InterPro" id="IPR057666">
    <property type="entry name" value="DrpA_SLOG"/>
</dbReference>
<dbReference type="PANTHER" id="PTHR43022">
    <property type="entry name" value="PROTEIN SMF"/>
    <property type="match status" value="1"/>
</dbReference>
<dbReference type="Pfam" id="PF02481">
    <property type="entry name" value="DNA_processg_A"/>
    <property type="match status" value="1"/>
</dbReference>
<feature type="domain" description="Smf/DprA SLOG" evidence="2">
    <location>
        <begin position="81"/>
        <end position="288"/>
    </location>
</feature>
<feature type="domain" description="DprA winged helix" evidence="3">
    <location>
        <begin position="310"/>
        <end position="367"/>
    </location>
</feature>
<dbReference type="InterPro" id="IPR041614">
    <property type="entry name" value="DprA_WH"/>
</dbReference>
<dbReference type="SUPFAM" id="SSF46785">
    <property type="entry name" value="Winged helix' DNA-binding domain"/>
    <property type="match status" value="1"/>
</dbReference>
<dbReference type="InterPro" id="IPR003488">
    <property type="entry name" value="DprA"/>
</dbReference>
<dbReference type="NCBIfam" id="TIGR00732">
    <property type="entry name" value="dprA"/>
    <property type="match status" value="1"/>
</dbReference>
<dbReference type="SUPFAM" id="SSF47781">
    <property type="entry name" value="RuvA domain 2-like"/>
    <property type="match status" value="1"/>
</dbReference>
<dbReference type="InterPro" id="IPR036390">
    <property type="entry name" value="WH_DNA-bd_sf"/>
</dbReference>
<dbReference type="EMBL" id="JBHUHX010000007">
    <property type="protein sequence ID" value="MFD2110924.1"/>
    <property type="molecule type" value="Genomic_DNA"/>
</dbReference>
<dbReference type="SUPFAM" id="SSF102405">
    <property type="entry name" value="MCP/YpsA-like"/>
    <property type="match status" value="1"/>
</dbReference>
<dbReference type="InterPro" id="IPR036388">
    <property type="entry name" value="WH-like_DNA-bd_sf"/>
</dbReference>
<dbReference type="Pfam" id="PF14520">
    <property type="entry name" value="HHH_5"/>
    <property type="match status" value="1"/>
</dbReference>
<keyword evidence="5" id="KW-1185">Reference proteome</keyword>
<dbReference type="Proteomes" id="UP001597337">
    <property type="component" value="Unassembled WGS sequence"/>
</dbReference>
<evidence type="ECO:0000256" key="1">
    <source>
        <dbReference type="ARBA" id="ARBA00006525"/>
    </source>
</evidence>
<accession>A0ABW4Y5H4</accession>
<gene>
    <name evidence="4" type="primary">dprA</name>
    <name evidence="4" type="ORF">ACFSJC_03605</name>
</gene>
<dbReference type="PANTHER" id="PTHR43022:SF1">
    <property type="entry name" value="PROTEIN SMF"/>
    <property type="match status" value="1"/>
</dbReference>
<evidence type="ECO:0000259" key="2">
    <source>
        <dbReference type="Pfam" id="PF02481"/>
    </source>
</evidence>
<dbReference type="RefSeq" id="WP_386023344.1">
    <property type="nucleotide sequence ID" value="NZ_JBHUHX010000007.1"/>
</dbReference>
<evidence type="ECO:0000313" key="4">
    <source>
        <dbReference type="EMBL" id="MFD2110924.1"/>
    </source>
</evidence>
<sequence>MRDVRRSTRDWLILLSAPGIGPRTAVRLCEHFGDPAGVLAASRSALSELGLKPACVDALKQPDTESVEAILNWGERPDAHLITIDGPSYPPQLMEIADPPPLLYVRGNPALLREPQIAVVGSRNPTPGGREITAELVRELAGFGLVVTSGLAVGIDGAAHAAALESGQTIAVMGTGPDLVYPASHLDLACRIAENGALVSEFPPGCGPLARNFPRRNRLISGLSLGVLVTEAALKSGSLITARCALEQGREVFAVPGSIRNPLARGCHGLIRDGARLVESAADILAELAPLLNAALASASQSPASSGDDAMPVEALRGDERRLLDALAFDPMAPDELIARTGLPADQVMSMLLLLELNGHVSSVPGGRYCRSSG</sequence>
<dbReference type="InterPro" id="IPR010994">
    <property type="entry name" value="RuvA_2-like"/>
</dbReference>
<reference evidence="5" key="1">
    <citation type="journal article" date="2019" name="Int. J. Syst. Evol. Microbiol.">
        <title>The Global Catalogue of Microorganisms (GCM) 10K type strain sequencing project: providing services to taxonomists for standard genome sequencing and annotation.</title>
        <authorList>
            <consortium name="The Broad Institute Genomics Platform"/>
            <consortium name="The Broad Institute Genome Sequencing Center for Infectious Disease"/>
            <person name="Wu L."/>
            <person name="Ma J."/>
        </authorList>
    </citation>
    <scope>NUCLEOTIDE SEQUENCE [LARGE SCALE GENOMIC DNA]</scope>
    <source>
        <strain evidence="5">KACC 12597</strain>
    </source>
</reference>